<dbReference type="AlphaFoldDB" id="A0A7S1SUE3"/>
<proteinExistence type="predicted"/>
<accession>A0A7S1SUE3</accession>
<sequence>MSLFSICRSCLADVQAPAPGPQPDKMKSVEAEAWETPRSSTGIPSAAAQTQARAQNSSPETYVNGALHPLTCSTSEGSIKPKLNPNRSTGGLSASDMHQEVVERRISGELAGPGTLTGKEDFSTTRRQPGLCLRFLGNLREVSLRNRLPEGKCIYIQSGDPSDFDGYLIARAGEVLSKVTKDFAFAVVVPEERAPERDVMSMDENAEVSMDQCGRMLRCLCPHSHVVRGPVNEKNIFALMNAPDKYTPALATIPKTKENEINWTTIDQLVEIVNDPAVKSVILDLMGSSGYMEPLMSRCPDLALKVRASNFPIPLMGGVLAERKPQTLRVPGRDPRAGMNCIYHKPKEIMELAKRHNCPMLFVSNNCTADILKFDNDVELVKALELEGLLKCIAECWFAPHLQGRYVVFDWVAFCALLLFQRAGLHLDVEDRELWVGEQDCSVMVLKKPSDPITDVIKENLEGTVCYGVHKSVVNMDRDLLLHLARELKTYN</sequence>
<feature type="region of interest" description="Disordered" evidence="1">
    <location>
        <begin position="74"/>
        <end position="95"/>
    </location>
</feature>
<name>A0A7S1SUE3_9CHLO</name>
<protein>
    <submittedName>
        <fullName evidence="2">Uncharacterized protein</fullName>
    </submittedName>
</protein>
<evidence type="ECO:0000256" key="1">
    <source>
        <dbReference type="SAM" id="MobiDB-lite"/>
    </source>
</evidence>
<dbReference type="EMBL" id="HBGG01020739">
    <property type="protein sequence ID" value="CAD9208533.1"/>
    <property type="molecule type" value="Transcribed_RNA"/>
</dbReference>
<feature type="region of interest" description="Disordered" evidence="1">
    <location>
        <begin position="35"/>
        <end position="60"/>
    </location>
</feature>
<feature type="compositionally biased region" description="Polar residues" evidence="1">
    <location>
        <begin position="37"/>
        <end position="60"/>
    </location>
</feature>
<gene>
    <name evidence="2" type="ORF">TCHU04912_LOCUS10770</name>
</gene>
<organism evidence="2">
    <name type="scientific">Tetraselmis chuii</name>
    <dbReference type="NCBI Taxonomy" id="63592"/>
    <lineage>
        <taxon>Eukaryota</taxon>
        <taxon>Viridiplantae</taxon>
        <taxon>Chlorophyta</taxon>
        <taxon>core chlorophytes</taxon>
        <taxon>Chlorodendrophyceae</taxon>
        <taxon>Chlorodendrales</taxon>
        <taxon>Chlorodendraceae</taxon>
        <taxon>Tetraselmis</taxon>
    </lineage>
</organism>
<reference evidence="2" key="1">
    <citation type="submission" date="2021-01" db="EMBL/GenBank/DDBJ databases">
        <authorList>
            <person name="Corre E."/>
            <person name="Pelletier E."/>
            <person name="Niang G."/>
            <person name="Scheremetjew M."/>
            <person name="Finn R."/>
            <person name="Kale V."/>
            <person name="Holt S."/>
            <person name="Cochrane G."/>
            <person name="Meng A."/>
            <person name="Brown T."/>
            <person name="Cohen L."/>
        </authorList>
    </citation>
    <scope>NUCLEOTIDE SEQUENCE</scope>
    <source>
        <strain evidence="2">PLY429</strain>
    </source>
</reference>
<evidence type="ECO:0000313" key="2">
    <source>
        <dbReference type="EMBL" id="CAD9208533.1"/>
    </source>
</evidence>